<evidence type="ECO:0000313" key="1">
    <source>
        <dbReference type="EMBL" id="MDR6224938.1"/>
    </source>
</evidence>
<dbReference type="Proteomes" id="UP001185012">
    <property type="component" value="Unassembled WGS sequence"/>
</dbReference>
<reference evidence="1 2" key="1">
    <citation type="submission" date="2023-07" db="EMBL/GenBank/DDBJ databases">
        <title>Genomic Encyclopedia of Type Strains, Phase IV (KMG-IV): sequencing the most valuable type-strain genomes for metagenomic binning, comparative biology and taxonomic classification.</title>
        <authorList>
            <person name="Goeker M."/>
        </authorList>
    </citation>
    <scope>NUCLEOTIDE SEQUENCE [LARGE SCALE GENOMIC DNA]</scope>
    <source>
        <strain evidence="1 2">DSM 45903</strain>
    </source>
</reference>
<gene>
    <name evidence="1" type="ORF">JOE21_000929</name>
</gene>
<sequence>MEFSVVLMLLLLFVPVVMSVSFHVEKGMKEAFWEQQLQMELSAFAADVRDEIRSCTHHRLSKEGWLLMETPTGETIRYKHDRRRIIRSVRPLGESRFQGTTILAHDVYWVVFSPDGTGVHVEIGLQNWHGDREARLYFRGRTAP</sequence>
<keyword evidence="2" id="KW-1185">Reference proteome</keyword>
<evidence type="ECO:0008006" key="3">
    <source>
        <dbReference type="Google" id="ProtNLM"/>
    </source>
</evidence>
<dbReference type="RefSeq" id="WP_309862934.1">
    <property type="nucleotide sequence ID" value="NZ_JAVDQG010000002.1"/>
</dbReference>
<name>A0ABU1IJJ9_9BACL</name>
<dbReference type="EMBL" id="JAVDQG010000002">
    <property type="protein sequence ID" value="MDR6224938.1"/>
    <property type="molecule type" value="Genomic_DNA"/>
</dbReference>
<organism evidence="1 2">
    <name type="scientific">Desmospora profundinema</name>
    <dbReference type="NCBI Taxonomy" id="1571184"/>
    <lineage>
        <taxon>Bacteria</taxon>
        <taxon>Bacillati</taxon>
        <taxon>Bacillota</taxon>
        <taxon>Bacilli</taxon>
        <taxon>Bacillales</taxon>
        <taxon>Thermoactinomycetaceae</taxon>
        <taxon>Desmospora</taxon>
    </lineage>
</organism>
<accession>A0ABU1IJJ9</accession>
<evidence type="ECO:0000313" key="2">
    <source>
        <dbReference type="Proteomes" id="UP001185012"/>
    </source>
</evidence>
<protein>
    <recommendedName>
        <fullName evidence="3">Competence protein ComGF</fullName>
    </recommendedName>
</protein>
<proteinExistence type="predicted"/>
<comment type="caution">
    <text evidence="1">The sequence shown here is derived from an EMBL/GenBank/DDBJ whole genome shotgun (WGS) entry which is preliminary data.</text>
</comment>